<evidence type="ECO:0000259" key="1">
    <source>
        <dbReference type="PROSITE" id="PS50086"/>
    </source>
</evidence>
<feature type="domain" description="Rab-GAP TBC" evidence="1">
    <location>
        <begin position="60"/>
        <end position="284"/>
    </location>
</feature>
<sequence>MLKRPTHSRLTKSFDYCLTLKTKSIEEQEMVHLQQFIDILSKDFVNKNVLGQLSKLSKNGIAKQVRGKVWKILIGYIPCETNKQKENLHNKRKDYLLMTNKLLEGGLTLNEEKCEEQIIKDLNRLTRDIPFLFHNKIQQLMKRLLLTYAIKHPASGYVQGMSDMVVPFLVVYIDEYYFGSYEQKVIDMFSQTELDELEADVYWSFCWILQSIQSHYTYDQPGIHHELKELEMLTKRYNKRVDEHFKQLNMQYIQFAFRWFNCCLIREFPINLSLILWDGYISEPNGNGFEELNLYCCCSLLEIFSTNILQKDFAELIVFLQNLPTKNWTKNDIQQLLLKAYAIYTMEHLE</sequence>
<dbReference type="EMBL" id="BAAFRS010000097">
    <property type="protein sequence ID" value="GAB1222188.1"/>
    <property type="molecule type" value="Genomic_DNA"/>
</dbReference>
<dbReference type="PANTHER" id="PTHR22957:SF26">
    <property type="entry name" value="LD44506P"/>
    <property type="match status" value="1"/>
</dbReference>
<organism evidence="2 3">
    <name type="scientific">Entamoeba nuttalli</name>
    <dbReference type="NCBI Taxonomy" id="412467"/>
    <lineage>
        <taxon>Eukaryota</taxon>
        <taxon>Amoebozoa</taxon>
        <taxon>Evosea</taxon>
        <taxon>Archamoebae</taxon>
        <taxon>Mastigamoebida</taxon>
        <taxon>Entamoebidae</taxon>
        <taxon>Entamoeba</taxon>
    </lineage>
</organism>
<dbReference type="InterPro" id="IPR000195">
    <property type="entry name" value="Rab-GAP-TBC_dom"/>
</dbReference>
<dbReference type="PANTHER" id="PTHR22957">
    <property type="entry name" value="TBC1 DOMAIN FAMILY MEMBER GTPASE-ACTIVATING PROTEIN"/>
    <property type="match status" value="1"/>
</dbReference>
<accession>A0ABQ0DH62</accession>
<evidence type="ECO:0000313" key="3">
    <source>
        <dbReference type="Proteomes" id="UP001628156"/>
    </source>
</evidence>
<dbReference type="Pfam" id="PF00566">
    <property type="entry name" value="RabGAP-TBC"/>
    <property type="match status" value="1"/>
</dbReference>
<proteinExistence type="predicted"/>
<reference evidence="2 3" key="1">
    <citation type="journal article" date="2019" name="PLoS Negl. Trop. Dis.">
        <title>Whole genome sequencing of Entamoeba nuttalli reveals mammalian host-related molecular signatures and a novel octapeptide-repeat surface protein.</title>
        <authorList>
            <person name="Tanaka M."/>
            <person name="Makiuchi T."/>
            <person name="Komiyama T."/>
            <person name="Shiina T."/>
            <person name="Osaki K."/>
            <person name="Tachibana H."/>
        </authorList>
    </citation>
    <scope>NUCLEOTIDE SEQUENCE [LARGE SCALE GENOMIC DNA]</scope>
    <source>
        <strain evidence="2 3">P19-061405</strain>
    </source>
</reference>
<dbReference type="SUPFAM" id="SSF47923">
    <property type="entry name" value="Ypt/Rab-GAP domain of gyp1p"/>
    <property type="match status" value="2"/>
</dbReference>
<dbReference type="SMART" id="SM00164">
    <property type="entry name" value="TBC"/>
    <property type="match status" value="1"/>
</dbReference>
<protein>
    <recommendedName>
        <fullName evidence="1">Rab-GAP TBC domain-containing protein</fullName>
    </recommendedName>
</protein>
<name>A0ABQ0DH62_9EUKA</name>
<dbReference type="PROSITE" id="PS50086">
    <property type="entry name" value="TBC_RABGAP"/>
    <property type="match status" value="1"/>
</dbReference>
<evidence type="ECO:0000313" key="2">
    <source>
        <dbReference type="EMBL" id="GAB1222188.1"/>
    </source>
</evidence>
<dbReference type="Gene3D" id="1.10.472.80">
    <property type="entry name" value="Ypt/Rab-GAP domain of gyp1p, domain 3"/>
    <property type="match status" value="1"/>
</dbReference>
<comment type="caution">
    <text evidence="2">The sequence shown here is derived from an EMBL/GenBank/DDBJ whole genome shotgun (WGS) entry which is preliminary data.</text>
</comment>
<dbReference type="Proteomes" id="UP001628156">
    <property type="component" value="Unassembled WGS sequence"/>
</dbReference>
<keyword evidence="3" id="KW-1185">Reference proteome</keyword>
<dbReference type="Gene3D" id="1.10.8.270">
    <property type="entry name" value="putative rabgap domain of human tbc1 domain family member 14 like domains"/>
    <property type="match status" value="1"/>
</dbReference>
<dbReference type="InterPro" id="IPR035969">
    <property type="entry name" value="Rab-GAP_TBC_sf"/>
</dbReference>
<gene>
    <name evidence="2" type="ORF">ENUP19_0097G0027</name>
</gene>